<dbReference type="Pfam" id="PF00657">
    <property type="entry name" value="Lipase_GDSL"/>
    <property type="match status" value="1"/>
</dbReference>
<dbReference type="InterPro" id="IPR001087">
    <property type="entry name" value="GDSL"/>
</dbReference>
<organism evidence="3 4">
    <name type="scientific">Zingiber officinale</name>
    <name type="common">Ginger</name>
    <name type="synonym">Amomum zingiber</name>
    <dbReference type="NCBI Taxonomy" id="94328"/>
    <lineage>
        <taxon>Eukaryota</taxon>
        <taxon>Viridiplantae</taxon>
        <taxon>Streptophyta</taxon>
        <taxon>Embryophyta</taxon>
        <taxon>Tracheophyta</taxon>
        <taxon>Spermatophyta</taxon>
        <taxon>Magnoliopsida</taxon>
        <taxon>Liliopsida</taxon>
        <taxon>Zingiberales</taxon>
        <taxon>Zingiberaceae</taxon>
        <taxon>Zingiber</taxon>
    </lineage>
</organism>
<feature type="signal peptide" evidence="2">
    <location>
        <begin position="1"/>
        <end position="19"/>
    </location>
</feature>
<proteinExistence type="inferred from homology"/>
<accession>A0A8J5L2J5</accession>
<keyword evidence="2" id="KW-0732">Signal</keyword>
<protein>
    <recommendedName>
        <fullName evidence="5">GDSL esterase/lipase APG</fullName>
    </recommendedName>
</protein>
<sequence>MILLLVLQLLVSCLRVSEGQPPVPGIIIFGDSTVDVGNNNNLLTLVKANFPPYGRDFLDHSPTGRFSNGKLAIDLTIDYLGFTSYPPAYLDKEASGDDLLNGANFASASSGFLDSTATLYRAVSLTQQLRYYKEYQAKVERIAGKAKAAELFAGSIYVLSTGSSDFLQNYYINPLLRLVYSTDQFSDLLLLQSFTKFVQNLYSLGARRIGVTSLPPVGCLPASITLFGGLGRGCVGRLNDDAVAFNRKLNAAAEALKRSHQGLKLVVLDIYNPFLNIVHNPEDNGFVQVRKACCGTGTLETSLLCNAASLGTCSNATEYMFWDSFHLTESANVILADALLLQGIELIS</sequence>
<evidence type="ECO:0000256" key="1">
    <source>
        <dbReference type="ARBA" id="ARBA00008668"/>
    </source>
</evidence>
<reference evidence="3 4" key="1">
    <citation type="submission" date="2020-08" db="EMBL/GenBank/DDBJ databases">
        <title>Plant Genome Project.</title>
        <authorList>
            <person name="Zhang R.-G."/>
        </authorList>
    </citation>
    <scope>NUCLEOTIDE SEQUENCE [LARGE SCALE GENOMIC DNA]</scope>
    <source>
        <tissue evidence="3">Rhizome</tissue>
    </source>
</reference>
<evidence type="ECO:0000256" key="2">
    <source>
        <dbReference type="SAM" id="SignalP"/>
    </source>
</evidence>
<dbReference type="FunFam" id="3.40.50.1110:FF:000003">
    <property type="entry name" value="GDSL esterase/lipase APG"/>
    <property type="match status" value="1"/>
</dbReference>
<dbReference type="InterPro" id="IPR035669">
    <property type="entry name" value="SGNH_plant_lipase-like"/>
</dbReference>
<dbReference type="PANTHER" id="PTHR45642:SF67">
    <property type="entry name" value="GDSL-LIKE LIPASE_ACYLHYDROLASE FAMILY PROTEIN, EXPRESSED"/>
    <property type="match status" value="1"/>
</dbReference>
<dbReference type="OrthoDB" id="1600564at2759"/>
<evidence type="ECO:0000313" key="3">
    <source>
        <dbReference type="EMBL" id="KAG6499031.1"/>
    </source>
</evidence>
<evidence type="ECO:0008006" key="5">
    <source>
        <dbReference type="Google" id="ProtNLM"/>
    </source>
</evidence>
<dbReference type="GO" id="GO:0016788">
    <property type="term" value="F:hydrolase activity, acting on ester bonds"/>
    <property type="evidence" value="ECO:0007669"/>
    <property type="project" value="InterPro"/>
</dbReference>
<dbReference type="Proteomes" id="UP000734854">
    <property type="component" value="Unassembled WGS sequence"/>
</dbReference>
<keyword evidence="4" id="KW-1185">Reference proteome</keyword>
<dbReference type="EMBL" id="JACMSC010000011">
    <property type="protein sequence ID" value="KAG6499031.1"/>
    <property type="molecule type" value="Genomic_DNA"/>
</dbReference>
<evidence type="ECO:0000313" key="4">
    <source>
        <dbReference type="Proteomes" id="UP000734854"/>
    </source>
</evidence>
<gene>
    <name evidence="3" type="ORF">ZIOFF_038787</name>
</gene>
<dbReference type="AlphaFoldDB" id="A0A8J5L2J5"/>
<comment type="caution">
    <text evidence="3">The sequence shown here is derived from an EMBL/GenBank/DDBJ whole genome shotgun (WGS) entry which is preliminary data.</text>
</comment>
<dbReference type="InterPro" id="IPR050592">
    <property type="entry name" value="GDSL_lipolytic_enzyme"/>
</dbReference>
<dbReference type="CDD" id="cd01837">
    <property type="entry name" value="SGNH_plant_lipase_like"/>
    <property type="match status" value="1"/>
</dbReference>
<comment type="similarity">
    <text evidence="1">Belongs to the 'GDSL' lipolytic enzyme family.</text>
</comment>
<feature type="chain" id="PRO_5035203453" description="GDSL esterase/lipase APG" evidence="2">
    <location>
        <begin position="20"/>
        <end position="348"/>
    </location>
</feature>
<name>A0A8J5L2J5_ZINOF</name>
<dbReference type="PANTHER" id="PTHR45642">
    <property type="entry name" value="GDSL ESTERASE/LIPASE EXL3"/>
    <property type="match status" value="1"/>
</dbReference>